<dbReference type="InterPro" id="IPR045916">
    <property type="entry name" value="DUF5777"/>
</dbReference>
<proteinExistence type="predicted"/>
<reference evidence="2" key="2">
    <citation type="journal article" date="2024" name="Antonie Van Leeuwenhoek">
        <title>Roseihalotalea indica gen. nov., sp. nov., a halophilic Bacteroidetes from mesopelagic Southwest Indian Ocean with higher carbohydrate metabolic potential.</title>
        <authorList>
            <person name="Chen B."/>
            <person name="Zhang M."/>
            <person name="Lin D."/>
            <person name="Ye J."/>
            <person name="Tang K."/>
        </authorList>
    </citation>
    <scope>NUCLEOTIDE SEQUENCE</scope>
    <source>
        <strain evidence="2">TK19036</strain>
    </source>
</reference>
<sequence>MPNLRLFFILILQFPALLMAQGLLDELEATAEPTDTVAEATFKGTRIVNGHSVALWHEGALGFIISHRFGRLNGGAYEFFGLDDANIRLGLEYGITDFLNVGVGRNSFQKTYDGYLKLRLLQQQSGRKTIPVTVVGFSSLAINTLKNAEQDLPFSARVDYTYQLLIARKLSSRLSLQLTPTLVHRNLVERREIPNDLYALGLGGRWKFNSRVSLNAEYFLRLNAETEPLYNDAFALGVDIETGGHVFQLHLTNAQSMIEEGFITETTGDFFSGDIHFGFNISRVFQLK</sequence>
<dbReference type="AlphaFoldDB" id="A0AA49GMP0"/>
<reference evidence="2" key="1">
    <citation type="journal article" date="2023" name="Comput. Struct. Biotechnol. J.">
        <title>Discovery of a novel marine Bacteroidetes with a rich repertoire of carbohydrate-active enzymes.</title>
        <authorList>
            <person name="Chen B."/>
            <person name="Liu G."/>
            <person name="Chen Q."/>
            <person name="Wang H."/>
            <person name="Liu L."/>
            <person name="Tang K."/>
        </authorList>
    </citation>
    <scope>NUCLEOTIDE SEQUENCE</scope>
    <source>
        <strain evidence="2">TK19036</strain>
    </source>
</reference>
<evidence type="ECO:0000313" key="2">
    <source>
        <dbReference type="EMBL" id="WKN36589.1"/>
    </source>
</evidence>
<name>A0AA49GMP0_9BACT</name>
<dbReference type="Pfam" id="PF19089">
    <property type="entry name" value="DUF5777"/>
    <property type="match status" value="1"/>
</dbReference>
<evidence type="ECO:0000259" key="1">
    <source>
        <dbReference type="Pfam" id="PF19089"/>
    </source>
</evidence>
<feature type="domain" description="DUF5777" evidence="1">
    <location>
        <begin position="42"/>
        <end position="285"/>
    </location>
</feature>
<gene>
    <name evidence="2" type="ORF">K4G66_29955</name>
</gene>
<organism evidence="2">
    <name type="scientific">Roseihalotalea indica</name>
    <dbReference type="NCBI Taxonomy" id="2867963"/>
    <lineage>
        <taxon>Bacteria</taxon>
        <taxon>Pseudomonadati</taxon>
        <taxon>Bacteroidota</taxon>
        <taxon>Cytophagia</taxon>
        <taxon>Cytophagales</taxon>
        <taxon>Catalimonadaceae</taxon>
        <taxon>Roseihalotalea</taxon>
    </lineage>
</organism>
<dbReference type="EMBL" id="CP120682">
    <property type="protein sequence ID" value="WKN36589.1"/>
    <property type="molecule type" value="Genomic_DNA"/>
</dbReference>
<protein>
    <submittedName>
        <fullName evidence="2">DUF5777 family beta-barrel protein</fullName>
    </submittedName>
</protein>
<accession>A0AA49GMP0</accession>